<dbReference type="InterPro" id="IPR006379">
    <property type="entry name" value="HAD-SF_hydro_IIB"/>
</dbReference>
<dbReference type="PANTHER" id="PTHR47267:SF4">
    <property type="entry name" value="PYRIDOXAL PHOSPHATE PHOSPHATASE YIGL"/>
    <property type="match status" value="1"/>
</dbReference>
<dbReference type="PROSITE" id="PS01228">
    <property type="entry name" value="COF_1"/>
    <property type="match status" value="1"/>
</dbReference>
<dbReference type="GO" id="GO:0000287">
    <property type="term" value="F:magnesium ion binding"/>
    <property type="evidence" value="ECO:0007669"/>
    <property type="project" value="UniProtKB-ARBA"/>
</dbReference>
<protein>
    <submittedName>
        <fullName evidence="6">Cof-type HAD-IIB family hydrolase</fullName>
    </submittedName>
</protein>
<keyword evidence="3 6" id="KW-0378">Hydrolase</keyword>
<dbReference type="Proteomes" id="UP000662736">
    <property type="component" value="Chromosome"/>
</dbReference>
<dbReference type="SUPFAM" id="SSF56784">
    <property type="entry name" value="HAD-like"/>
    <property type="match status" value="1"/>
</dbReference>
<comment type="cofactor">
    <cofactor evidence="1">
        <name>Mg(2+)</name>
        <dbReference type="ChEBI" id="CHEBI:18420"/>
    </cofactor>
</comment>
<accession>A0A1T0AEG9</accession>
<organism evidence="6 7">
    <name type="scientific">Glaesserella parasuis</name>
    <name type="common">Haemophilus parasuis</name>
    <dbReference type="NCBI Taxonomy" id="738"/>
    <lineage>
        <taxon>Bacteria</taxon>
        <taxon>Pseudomonadati</taxon>
        <taxon>Pseudomonadota</taxon>
        <taxon>Gammaproteobacteria</taxon>
        <taxon>Pasteurellales</taxon>
        <taxon>Pasteurellaceae</taxon>
        <taxon>Glaesserella</taxon>
    </lineage>
</organism>
<dbReference type="InterPro" id="IPR036412">
    <property type="entry name" value="HAD-like_sf"/>
</dbReference>
<dbReference type="NCBIfam" id="TIGR01484">
    <property type="entry name" value="HAD-SF-IIB"/>
    <property type="match status" value="1"/>
</dbReference>
<sequence>MALPFRAIISDLDGTLLNANHRIGDFTIETLRKLSQRGVDIFLATGRNYPDVKHIISKVGVSDAMLVTSNGARGNNLSGELLYQNHIPEEIAFKIMSETPFDPKRVFINSYQGDGWFINIEIEQLRKYHQDSGFMYQVVDFQQHHGKKTEKVFFIGKTPEDLLPVEQFVRHHYGDLLQITYSTPQCLEMMNKGVCKANTLADLVKLRGYTLKDCIAFGDGMNDIEMLSQAGKGCLMGNADPRLKQALPNNEQIGENKDEAVAQYLRQLFQLDKICNSRAWN</sequence>
<dbReference type="PANTHER" id="PTHR47267">
    <property type="match status" value="1"/>
</dbReference>
<dbReference type="Pfam" id="PF08282">
    <property type="entry name" value="Hydrolase_3"/>
    <property type="match status" value="1"/>
</dbReference>
<dbReference type="SFLD" id="SFLDG01140">
    <property type="entry name" value="C2.B:_Phosphomannomutase_and_P"/>
    <property type="match status" value="1"/>
</dbReference>
<dbReference type="InterPro" id="IPR023214">
    <property type="entry name" value="HAD_sf"/>
</dbReference>
<evidence type="ECO:0000313" key="7">
    <source>
        <dbReference type="Proteomes" id="UP000662736"/>
    </source>
</evidence>
<evidence type="ECO:0000313" key="6">
    <source>
        <dbReference type="EMBL" id="QSX16680.1"/>
    </source>
</evidence>
<reference evidence="6" key="1">
    <citation type="submission" date="2021-03" db="EMBL/GenBank/DDBJ databases">
        <title>Characterization of a novel Integrative Conjugative Element in Glaesserella parasuis.</title>
        <authorList>
            <person name="Hu G."/>
            <person name="Sun H."/>
        </authorList>
    </citation>
    <scope>NUCLEOTIDE SEQUENCE</scope>
    <source>
        <strain evidence="6">GHP1807</strain>
    </source>
</reference>
<comment type="similarity">
    <text evidence="5">Belongs to the HAD-like hydrolase superfamily. Cof family.</text>
</comment>
<dbReference type="AlphaFoldDB" id="A0A1T0AEG9"/>
<evidence type="ECO:0000256" key="1">
    <source>
        <dbReference type="ARBA" id="ARBA00001946"/>
    </source>
</evidence>
<dbReference type="PROSITE" id="PS01229">
    <property type="entry name" value="COF_2"/>
    <property type="match status" value="1"/>
</dbReference>
<dbReference type="InterPro" id="IPR000150">
    <property type="entry name" value="Cof"/>
</dbReference>
<proteinExistence type="inferred from homology"/>
<dbReference type="SFLD" id="SFLDS00003">
    <property type="entry name" value="Haloacid_Dehalogenase"/>
    <property type="match status" value="1"/>
</dbReference>
<dbReference type="GO" id="GO:0016791">
    <property type="term" value="F:phosphatase activity"/>
    <property type="evidence" value="ECO:0007669"/>
    <property type="project" value="UniProtKB-ARBA"/>
</dbReference>
<gene>
    <name evidence="6" type="ORF">J1G54_10095</name>
</gene>
<name>A0A1T0AEG9_GLAPU</name>
<dbReference type="Gene3D" id="3.30.1240.10">
    <property type="match status" value="1"/>
</dbReference>
<keyword evidence="4" id="KW-0460">Magnesium</keyword>
<evidence type="ECO:0000256" key="3">
    <source>
        <dbReference type="ARBA" id="ARBA00022801"/>
    </source>
</evidence>
<dbReference type="KEGG" id="hpas:JL26_07990"/>
<evidence type="ECO:0000256" key="5">
    <source>
        <dbReference type="ARBA" id="ARBA00034778"/>
    </source>
</evidence>
<evidence type="ECO:0000256" key="2">
    <source>
        <dbReference type="ARBA" id="ARBA00022723"/>
    </source>
</evidence>
<keyword evidence="2" id="KW-0479">Metal-binding</keyword>
<dbReference type="NCBIfam" id="TIGR00099">
    <property type="entry name" value="Cof-subfamily"/>
    <property type="match status" value="1"/>
</dbReference>
<dbReference type="RefSeq" id="WP_005711874.1">
    <property type="nucleotide sequence ID" value="NZ_CBCRUP010000032.1"/>
</dbReference>
<evidence type="ECO:0000256" key="4">
    <source>
        <dbReference type="ARBA" id="ARBA00022842"/>
    </source>
</evidence>
<dbReference type="CDD" id="cd07516">
    <property type="entry name" value="HAD_Pase"/>
    <property type="match status" value="1"/>
</dbReference>
<dbReference type="Gene3D" id="3.40.50.1000">
    <property type="entry name" value="HAD superfamily/HAD-like"/>
    <property type="match status" value="1"/>
</dbReference>
<dbReference type="EMBL" id="CP071491">
    <property type="protein sequence ID" value="QSX16680.1"/>
    <property type="molecule type" value="Genomic_DNA"/>
</dbReference>